<dbReference type="PANTHER" id="PTHR43355:SF2">
    <property type="entry name" value="FLAVIN REDUCTASE (NADPH)"/>
    <property type="match status" value="1"/>
</dbReference>
<feature type="domain" description="NAD(P)-binding" evidence="1">
    <location>
        <begin position="9"/>
        <end position="198"/>
    </location>
</feature>
<name>A0A0M2F5J9_9GAMM</name>
<reference evidence="2 3" key="1">
    <citation type="submission" date="2014-08" db="EMBL/GenBank/DDBJ databases">
        <title>Genome sequences of NCPPB Pectobacterium isolates.</title>
        <authorList>
            <person name="Glover R.H."/>
            <person name="Sapp M."/>
            <person name="Elphinstone J."/>
        </authorList>
    </citation>
    <scope>NUCLEOTIDE SEQUENCE [LARGE SCALE GENOMIC DNA]</scope>
    <source>
        <strain evidence="2 3">LMG 21372</strain>
    </source>
</reference>
<evidence type="ECO:0000313" key="3">
    <source>
        <dbReference type="Proteomes" id="UP000029435"/>
    </source>
</evidence>
<dbReference type="InterPro" id="IPR051606">
    <property type="entry name" value="Polyketide_Oxido-like"/>
</dbReference>
<dbReference type="OrthoDB" id="9787292at2"/>
<evidence type="ECO:0000259" key="1">
    <source>
        <dbReference type="Pfam" id="PF13460"/>
    </source>
</evidence>
<dbReference type="AlphaFoldDB" id="A0A0M2F5J9"/>
<dbReference type="CDD" id="cd05244">
    <property type="entry name" value="BVR-B_like_SDR_a"/>
    <property type="match status" value="1"/>
</dbReference>
<dbReference type="STRING" id="180957.B5S52_14720"/>
<dbReference type="Proteomes" id="UP000029435">
    <property type="component" value="Unassembled WGS sequence"/>
</dbReference>
<comment type="caution">
    <text evidence="2">The sequence shown here is derived from an EMBL/GenBank/DDBJ whole genome shotgun (WGS) entry which is preliminary data.</text>
</comment>
<dbReference type="SUPFAM" id="SSF51735">
    <property type="entry name" value="NAD(P)-binding Rossmann-fold domains"/>
    <property type="match status" value="1"/>
</dbReference>
<dbReference type="InterPro" id="IPR036291">
    <property type="entry name" value="NAD(P)-bd_dom_sf"/>
</dbReference>
<dbReference type="InterPro" id="IPR016040">
    <property type="entry name" value="NAD(P)-bd_dom"/>
</dbReference>
<dbReference type="Gene3D" id="3.40.50.720">
    <property type="entry name" value="NAD(P)-binding Rossmann-like Domain"/>
    <property type="match status" value="1"/>
</dbReference>
<evidence type="ECO:0000313" key="2">
    <source>
        <dbReference type="EMBL" id="KGA35412.1"/>
    </source>
</evidence>
<dbReference type="EMBL" id="JQOD01000001">
    <property type="protein sequence ID" value="KGA35412.1"/>
    <property type="molecule type" value="Genomic_DNA"/>
</dbReference>
<dbReference type="Pfam" id="PF13460">
    <property type="entry name" value="NAD_binding_10"/>
    <property type="match status" value="1"/>
</dbReference>
<gene>
    <name evidence="2" type="ORF">KU74_02770</name>
</gene>
<proteinExistence type="predicted"/>
<accession>A0A0M2F5J9</accession>
<dbReference type="PANTHER" id="PTHR43355">
    <property type="entry name" value="FLAVIN REDUCTASE (NADPH)"/>
    <property type="match status" value="1"/>
</dbReference>
<sequence>MKIALVAPTGKIGSEIAKEALRKGHELIGIVRTPRNAPEALKAVEFKVVDIFDTRAFAEAIKGADVLASAYGAHGDHIDTVTEAAKAIVSAARVAGIKRVIVVGGAGSLEVAPGSKLVDAPYFPEDYRPYGQAHDRAFQIINKASDLEWTFFSPAAEIGPGAKIGHYHVAAKTLQKDTKGQSSISYPDYAEAFVAEIENGNYVKNIMTVAYK</sequence>
<dbReference type="GO" id="GO:0016646">
    <property type="term" value="F:oxidoreductase activity, acting on the CH-NH group of donors, NAD or NADP as acceptor"/>
    <property type="evidence" value="ECO:0007669"/>
    <property type="project" value="TreeGrafter"/>
</dbReference>
<protein>
    <submittedName>
        <fullName evidence="2">Beta-lactamase</fullName>
    </submittedName>
</protein>
<organism evidence="2 3">
    <name type="scientific">Pectobacterium brasiliense</name>
    <dbReference type="NCBI Taxonomy" id="180957"/>
    <lineage>
        <taxon>Bacteria</taxon>
        <taxon>Pseudomonadati</taxon>
        <taxon>Pseudomonadota</taxon>
        <taxon>Gammaproteobacteria</taxon>
        <taxon>Enterobacterales</taxon>
        <taxon>Pectobacteriaceae</taxon>
        <taxon>Pectobacterium</taxon>
    </lineage>
</organism>
<dbReference type="RefSeq" id="WP_039312018.1">
    <property type="nucleotide sequence ID" value="NZ_JQOD01000001.1"/>
</dbReference>